<dbReference type="Gene3D" id="3.40.50.150">
    <property type="entry name" value="Vaccinia Virus protein VP39"/>
    <property type="match status" value="1"/>
</dbReference>
<dbReference type="InterPro" id="IPR029063">
    <property type="entry name" value="SAM-dependent_MTases_sf"/>
</dbReference>
<dbReference type="PANTHER" id="PTHR43464">
    <property type="entry name" value="METHYLTRANSFERASE"/>
    <property type="match status" value="1"/>
</dbReference>
<comment type="caution">
    <text evidence="2">The sequence shown here is derived from an EMBL/GenBank/DDBJ whole genome shotgun (WGS) entry which is preliminary data.</text>
</comment>
<dbReference type="RefSeq" id="WP_314206040.1">
    <property type="nucleotide sequence ID" value="NZ_JAVTLL010000028.1"/>
</dbReference>
<gene>
    <name evidence="2" type="ORF">RQC66_34125</name>
</gene>
<dbReference type="EMBL" id="JAVTLL010000028">
    <property type="protein sequence ID" value="MDT7845765.1"/>
    <property type="molecule type" value="Genomic_DNA"/>
</dbReference>
<evidence type="ECO:0000313" key="3">
    <source>
        <dbReference type="Proteomes" id="UP001257948"/>
    </source>
</evidence>
<name>A0ABU3M2N3_9ACTN</name>
<dbReference type="Pfam" id="PF13649">
    <property type="entry name" value="Methyltransf_25"/>
    <property type="match status" value="1"/>
</dbReference>
<keyword evidence="2" id="KW-0808">Transferase</keyword>
<reference evidence="3" key="1">
    <citation type="submission" date="2023-07" db="EMBL/GenBank/DDBJ databases">
        <title>Draft genome sequence of the endophytic actinobacterium Streptomyces justiciae WPN32, a potential antibiotic producer.</title>
        <authorList>
            <person name="Yasawong M."/>
            <person name="Pana W."/>
            <person name="Ganta P."/>
            <person name="Santapan N."/>
            <person name="Songngamsuk T."/>
            <person name="Phatcharaharikarn M."/>
            <person name="Kerdtoob S."/>
            <person name="Nantapong N."/>
        </authorList>
    </citation>
    <scope>NUCLEOTIDE SEQUENCE [LARGE SCALE GENOMIC DNA]</scope>
    <source>
        <strain evidence="3">WPN32</strain>
    </source>
</reference>
<dbReference type="CDD" id="cd02440">
    <property type="entry name" value="AdoMet_MTases"/>
    <property type="match status" value="1"/>
</dbReference>
<evidence type="ECO:0000259" key="1">
    <source>
        <dbReference type="Pfam" id="PF13649"/>
    </source>
</evidence>
<dbReference type="SUPFAM" id="SSF53335">
    <property type="entry name" value="S-adenosyl-L-methionine-dependent methyltransferases"/>
    <property type="match status" value="1"/>
</dbReference>
<dbReference type="PANTHER" id="PTHR43464:SF83">
    <property type="entry name" value="MALONYL-[ACYL-CARRIER PROTEIN] O-METHYLTRANSFERASE"/>
    <property type="match status" value="1"/>
</dbReference>
<dbReference type="InterPro" id="IPR041698">
    <property type="entry name" value="Methyltransf_25"/>
</dbReference>
<sequence>MSSTRDFYDDLAPDYHLMFADWDASTARQAAVLDTLVRRRLGAGPHRVLDCACGIGTQAIGLAGAGYDVVGSDLSPRAAARATAEAAGRGIGLPTAAADMRRLPFAPSVFDVVVCADNSLAHLLSTQDVAAALGDMRRVLRDGGLLVLTLRDYDELRRTRPTSTPPQVRETPDGRVITFQLWHWHEDGERYDLEHFQLIPAADGWTTRRRVATSWALSRPQLTRLLAEAGYADVMWHAPEATGFYQPVMTCQVRRAST</sequence>
<dbReference type="EC" id="2.1.-.-" evidence="2"/>
<organism evidence="2 3">
    <name type="scientific">Streptomyces justiciae</name>
    <dbReference type="NCBI Taxonomy" id="2780140"/>
    <lineage>
        <taxon>Bacteria</taxon>
        <taxon>Bacillati</taxon>
        <taxon>Actinomycetota</taxon>
        <taxon>Actinomycetes</taxon>
        <taxon>Kitasatosporales</taxon>
        <taxon>Streptomycetaceae</taxon>
        <taxon>Streptomyces</taxon>
    </lineage>
</organism>
<feature type="domain" description="Methyltransferase" evidence="1">
    <location>
        <begin position="48"/>
        <end position="144"/>
    </location>
</feature>
<dbReference type="GO" id="GO:0032259">
    <property type="term" value="P:methylation"/>
    <property type="evidence" value="ECO:0007669"/>
    <property type="project" value="UniProtKB-KW"/>
</dbReference>
<proteinExistence type="predicted"/>
<accession>A0ABU3M2N3</accession>
<protein>
    <submittedName>
        <fullName evidence="2">Class I SAM-dependent methyltransferase</fullName>
        <ecNumber evidence="2">2.1.-.-</ecNumber>
    </submittedName>
</protein>
<keyword evidence="3" id="KW-1185">Reference proteome</keyword>
<evidence type="ECO:0000313" key="2">
    <source>
        <dbReference type="EMBL" id="MDT7845765.1"/>
    </source>
</evidence>
<dbReference type="GO" id="GO:0008168">
    <property type="term" value="F:methyltransferase activity"/>
    <property type="evidence" value="ECO:0007669"/>
    <property type="project" value="UniProtKB-KW"/>
</dbReference>
<keyword evidence="2" id="KW-0489">Methyltransferase</keyword>
<dbReference type="Proteomes" id="UP001257948">
    <property type="component" value="Unassembled WGS sequence"/>
</dbReference>